<evidence type="ECO:0000313" key="3">
    <source>
        <dbReference type="Proteomes" id="UP000590749"/>
    </source>
</evidence>
<proteinExistence type="predicted"/>
<gene>
    <name evidence="2" type="ORF">FHR83_002781</name>
</gene>
<dbReference type="Gene3D" id="3.40.50.1820">
    <property type="entry name" value="alpha/beta hydrolase"/>
    <property type="match status" value="1"/>
</dbReference>
<dbReference type="RefSeq" id="WP_183219604.1">
    <property type="nucleotide sequence ID" value="NZ_BMPW01000009.1"/>
</dbReference>
<evidence type="ECO:0000256" key="1">
    <source>
        <dbReference type="SAM" id="MobiDB-lite"/>
    </source>
</evidence>
<evidence type="ECO:0008006" key="4">
    <source>
        <dbReference type="Google" id="ProtNLM"/>
    </source>
</evidence>
<evidence type="ECO:0000313" key="2">
    <source>
        <dbReference type="EMBL" id="MBB3095118.1"/>
    </source>
</evidence>
<feature type="region of interest" description="Disordered" evidence="1">
    <location>
        <begin position="396"/>
        <end position="415"/>
    </location>
</feature>
<dbReference type="Proteomes" id="UP000590749">
    <property type="component" value="Unassembled WGS sequence"/>
</dbReference>
<dbReference type="AlphaFoldDB" id="A0A7W5AF72"/>
<name>A0A7W5AF72_9ACTN</name>
<dbReference type="SUPFAM" id="SSF53474">
    <property type="entry name" value="alpha/beta-Hydrolases"/>
    <property type="match status" value="1"/>
</dbReference>
<organism evidence="2 3">
    <name type="scientific">Actinoplanes campanulatus</name>
    <dbReference type="NCBI Taxonomy" id="113559"/>
    <lineage>
        <taxon>Bacteria</taxon>
        <taxon>Bacillati</taxon>
        <taxon>Actinomycetota</taxon>
        <taxon>Actinomycetes</taxon>
        <taxon>Micromonosporales</taxon>
        <taxon>Micromonosporaceae</taxon>
        <taxon>Actinoplanes</taxon>
    </lineage>
</organism>
<keyword evidence="3" id="KW-1185">Reference proteome</keyword>
<feature type="compositionally biased region" description="Polar residues" evidence="1">
    <location>
        <begin position="396"/>
        <end position="409"/>
    </location>
</feature>
<comment type="caution">
    <text evidence="2">The sequence shown here is derived from an EMBL/GenBank/DDBJ whole genome shotgun (WGS) entry which is preliminary data.</text>
</comment>
<dbReference type="EMBL" id="JACHXF010000005">
    <property type="protein sequence ID" value="MBB3095118.1"/>
    <property type="molecule type" value="Genomic_DNA"/>
</dbReference>
<accession>A0A7W5AF72</accession>
<sequence>MAEPEITGGAGGVSADYADLAMLARGSDDLARTLGRVAVDCHAVAADPDVLASAVLSPVTAARFEAALVEALDGPGGLSGQAAEFGVRAVGLRAASASYEATDAAGAALIDAVRWSAGAMAPVTLPAGIAGLLITDPGIVTGLIEDPGSFQRIITDHPGIVDAVVGGAPGLLGVLTGGGVVTDVKGGADLIAGLYPDGTPVVTDVTDRFPDQPRGTVVPGSLGDIVDGLDYRNGQVPGGTPDRIDVKRIVDPDGTEAFVVNIPGTKDWNLPFNGFNPETNDLGTNVRVLGGDVTARQHAIAMALREAGASSTDPVMLVGHSQGGMVAAQAAHDRGTADFDFNVTHVVTAGSPIGRVDVPDGVQVLSLENEHDLVPHLDAADNPDRPNWTTVTFADQQGSAESNHGTETSYLPAGRALDQSTNPSVTGFRDSASAFLPGGRDVRMEVSVYELGRKP</sequence>
<protein>
    <recommendedName>
        <fullName evidence="4">PGAP1-like protein</fullName>
    </recommendedName>
</protein>
<dbReference type="InterPro" id="IPR029058">
    <property type="entry name" value="AB_hydrolase_fold"/>
</dbReference>
<reference evidence="2 3" key="1">
    <citation type="submission" date="2020-08" db="EMBL/GenBank/DDBJ databases">
        <title>Genomic Encyclopedia of Type Strains, Phase III (KMG-III): the genomes of soil and plant-associated and newly described type strains.</title>
        <authorList>
            <person name="Whitman W."/>
        </authorList>
    </citation>
    <scope>NUCLEOTIDE SEQUENCE [LARGE SCALE GENOMIC DNA]</scope>
    <source>
        <strain evidence="2 3">CECT 3287</strain>
    </source>
</reference>